<dbReference type="KEGG" id="pbar:105426549"/>
<dbReference type="OrthoDB" id="7042322at2759"/>
<gene>
    <name evidence="3" type="primary">LOC105426549</name>
</gene>
<dbReference type="RefSeq" id="XP_011636133.1">
    <property type="nucleotide sequence ID" value="XM_011637831.2"/>
</dbReference>
<evidence type="ECO:0000256" key="1">
    <source>
        <dbReference type="SAM" id="Phobius"/>
    </source>
</evidence>
<accession>A0A6I9WB83</accession>
<evidence type="ECO:0000313" key="3">
    <source>
        <dbReference type="RefSeq" id="XP_011636133.1"/>
    </source>
</evidence>
<reference evidence="3" key="1">
    <citation type="submission" date="2025-08" db="UniProtKB">
        <authorList>
            <consortium name="RefSeq"/>
        </authorList>
    </citation>
    <scope>IDENTIFICATION</scope>
</reference>
<feature type="transmembrane region" description="Helical" evidence="1">
    <location>
        <begin position="109"/>
        <end position="128"/>
    </location>
</feature>
<sequence length="189" mass="22305">MCERGINMDRIYIDEETGEDLIYPFYDYDICHSTDSTMINDAETGEPEVHLVNHTTVMGHLRKVPFQIPKEVKEKTLKKRYQMELEPVPAGASFGQINPVCLFLPAIIYFRWFLALLMIFEVILHVWAHHKNKTLKNTNVYFRSPFHDISAEFCALCQNETCMNRVGKMHQIRMHKFLRQCNYMKRVVT</sequence>
<protein>
    <submittedName>
        <fullName evidence="3">Uncharacterized protein LOC105426549</fullName>
    </submittedName>
</protein>
<keyword evidence="1" id="KW-0472">Membrane</keyword>
<organism evidence="2 3">
    <name type="scientific">Pogonomyrmex barbatus</name>
    <name type="common">red harvester ant</name>
    <dbReference type="NCBI Taxonomy" id="144034"/>
    <lineage>
        <taxon>Eukaryota</taxon>
        <taxon>Metazoa</taxon>
        <taxon>Ecdysozoa</taxon>
        <taxon>Arthropoda</taxon>
        <taxon>Hexapoda</taxon>
        <taxon>Insecta</taxon>
        <taxon>Pterygota</taxon>
        <taxon>Neoptera</taxon>
        <taxon>Endopterygota</taxon>
        <taxon>Hymenoptera</taxon>
        <taxon>Apocrita</taxon>
        <taxon>Aculeata</taxon>
        <taxon>Formicoidea</taxon>
        <taxon>Formicidae</taxon>
        <taxon>Myrmicinae</taxon>
        <taxon>Pogonomyrmex</taxon>
    </lineage>
</organism>
<keyword evidence="2" id="KW-1185">Reference proteome</keyword>
<evidence type="ECO:0000313" key="2">
    <source>
        <dbReference type="Proteomes" id="UP000504615"/>
    </source>
</evidence>
<proteinExistence type="predicted"/>
<keyword evidence="1" id="KW-1133">Transmembrane helix</keyword>
<keyword evidence="1" id="KW-0812">Transmembrane</keyword>
<name>A0A6I9WB83_9HYME</name>
<dbReference type="AlphaFoldDB" id="A0A6I9WB83"/>
<dbReference type="GeneID" id="105426549"/>
<dbReference type="Proteomes" id="UP000504615">
    <property type="component" value="Unplaced"/>
</dbReference>